<gene>
    <name evidence="2" type="ORF">BDK51DRAFT_44594</name>
</gene>
<reference evidence="3" key="1">
    <citation type="journal article" date="2018" name="Nat. Microbiol.">
        <title>Leveraging single-cell genomics to expand the fungal tree of life.</title>
        <authorList>
            <person name="Ahrendt S.R."/>
            <person name="Quandt C.A."/>
            <person name="Ciobanu D."/>
            <person name="Clum A."/>
            <person name="Salamov A."/>
            <person name="Andreopoulos B."/>
            <person name="Cheng J.F."/>
            <person name="Woyke T."/>
            <person name="Pelin A."/>
            <person name="Henrissat B."/>
            <person name="Reynolds N.K."/>
            <person name="Benny G.L."/>
            <person name="Smith M.E."/>
            <person name="James T.Y."/>
            <person name="Grigoriev I.V."/>
        </authorList>
    </citation>
    <scope>NUCLEOTIDE SEQUENCE [LARGE SCALE GENOMIC DNA]</scope>
</reference>
<keyword evidence="3" id="KW-1185">Reference proteome</keyword>
<dbReference type="AlphaFoldDB" id="A0A4P9WJE7"/>
<evidence type="ECO:0000256" key="1">
    <source>
        <dbReference type="SAM" id="MobiDB-lite"/>
    </source>
</evidence>
<accession>A0A4P9WJE7</accession>
<dbReference type="Proteomes" id="UP000269721">
    <property type="component" value="Unassembled WGS sequence"/>
</dbReference>
<name>A0A4P9WJE7_9FUNG</name>
<proteinExistence type="predicted"/>
<sequence length="210" mass="23214">MGSSVKSAIKSLFSSPSSFSFPKATSSDIDSASLCSVRNNVTSISALSKISLGNKKLRTHLMTPVAFGRGMGRVLLQECSSLAQVSYWSSDGYHARRETDVWHHGGPTNWGGGGGSEEAATTLRAPQPRPEDRRRHQVRPEFIAPERRLGCSKDGVHVTWCGRNVARTSRRWARRGDVVFGEEEEEKVMIGDLMEEPIVRSEREAQKDVI</sequence>
<feature type="region of interest" description="Disordered" evidence="1">
    <location>
        <begin position="107"/>
        <end position="136"/>
    </location>
</feature>
<protein>
    <submittedName>
        <fullName evidence="2">Uncharacterized protein</fullName>
    </submittedName>
</protein>
<dbReference type="EMBL" id="KZ995150">
    <property type="protein sequence ID" value="RKO91260.1"/>
    <property type="molecule type" value="Genomic_DNA"/>
</dbReference>
<evidence type="ECO:0000313" key="3">
    <source>
        <dbReference type="Proteomes" id="UP000269721"/>
    </source>
</evidence>
<evidence type="ECO:0000313" key="2">
    <source>
        <dbReference type="EMBL" id="RKO91260.1"/>
    </source>
</evidence>
<organism evidence="2 3">
    <name type="scientific">Blyttiomyces helicus</name>
    <dbReference type="NCBI Taxonomy" id="388810"/>
    <lineage>
        <taxon>Eukaryota</taxon>
        <taxon>Fungi</taxon>
        <taxon>Fungi incertae sedis</taxon>
        <taxon>Chytridiomycota</taxon>
        <taxon>Chytridiomycota incertae sedis</taxon>
        <taxon>Chytridiomycetes</taxon>
        <taxon>Chytridiomycetes incertae sedis</taxon>
        <taxon>Blyttiomyces</taxon>
    </lineage>
</organism>